<comment type="caution">
    <text evidence="2">The sequence shown here is derived from an EMBL/GenBank/DDBJ whole genome shotgun (WGS) entry which is preliminary data.</text>
</comment>
<dbReference type="AlphaFoldDB" id="A0A151LZ01"/>
<dbReference type="STRING" id="8496.A0A151LZ01"/>
<name>A0A151LZ01_ALLMI</name>
<proteinExistence type="predicted"/>
<evidence type="ECO:0000256" key="1">
    <source>
        <dbReference type="SAM" id="MobiDB-lite"/>
    </source>
</evidence>
<evidence type="ECO:0008006" key="4">
    <source>
        <dbReference type="Google" id="ProtNLM"/>
    </source>
</evidence>
<dbReference type="Proteomes" id="UP000050525">
    <property type="component" value="Unassembled WGS sequence"/>
</dbReference>
<reference evidence="2 3" key="1">
    <citation type="journal article" date="2012" name="Genome Biol.">
        <title>Sequencing three crocodilian genomes to illuminate the evolution of archosaurs and amniotes.</title>
        <authorList>
            <person name="St John J.A."/>
            <person name="Braun E.L."/>
            <person name="Isberg S.R."/>
            <person name="Miles L.G."/>
            <person name="Chong A.Y."/>
            <person name="Gongora J."/>
            <person name="Dalzell P."/>
            <person name="Moran C."/>
            <person name="Bed'hom B."/>
            <person name="Abzhanov A."/>
            <person name="Burgess S.C."/>
            <person name="Cooksey A.M."/>
            <person name="Castoe T.A."/>
            <person name="Crawford N.G."/>
            <person name="Densmore L.D."/>
            <person name="Drew J.C."/>
            <person name="Edwards S.V."/>
            <person name="Faircloth B.C."/>
            <person name="Fujita M.K."/>
            <person name="Greenwold M.J."/>
            <person name="Hoffmann F.G."/>
            <person name="Howard J.M."/>
            <person name="Iguchi T."/>
            <person name="Janes D.E."/>
            <person name="Khan S.Y."/>
            <person name="Kohno S."/>
            <person name="de Koning A.J."/>
            <person name="Lance S.L."/>
            <person name="McCarthy F.M."/>
            <person name="McCormack J.E."/>
            <person name="Merchant M.E."/>
            <person name="Peterson D.G."/>
            <person name="Pollock D.D."/>
            <person name="Pourmand N."/>
            <person name="Raney B.J."/>
            <person name="Roessler K.A."/>
            <person name="Sanford J.R."/>
            <person name="Sawyer R.H."/>
            <person name="Schmidt C.J."/>
            <person name="Triplett E.W."/>
            <person name="Tuberville T.D."/>
            <person name="Venegas-Anaya M."/>
            <person name="Howard J.T."/>
            <person name="Jarvis E.D."/>
            <person name="Guillette L.J.Jr."/>
            <person name="Glenn T.C."/>
            <person name="Green R.E."/>
            <person name="Ray D.A."/>
        </authorList>
    </citation>
    <scope>NUCLEOTIDE SEQUENCE [LARGE SCALE GENOMIC DNA]</scope>
    <source>
        <strain evidence="2">KSC_2009_1</strain>
    </source>
</reference>
<organism evidence="2 3">
    <name type="scientific">Alligator mississippiensis</name>
    <name type="common">American alligator</name>
    <dbReference type="NCBI Taxonomy" id="8496"/>
    <lineage>
        <taxon>Eukaryota</taxon>
        <taxon>Metazoa</taxon>
        <taxon>Chordata</taxon>
        <taxon>Craniata</taxon>
        <taxon>Vertebrata</taxon>
        <taxon>Euteleostomi</taxon>
        <taxon>Archelosauria</taxon>
        <taxon>Archosauria</taxon>
        <taxon>Crocodylia</taxon>
        <taxon>Alligatoridae</taxon>
        <taxon>Alligatorinae</taxon>
        <taxon>Alligator</taxon>
    </lineage>
</organism>
<protein>
    <recommendedName>
        <fullName evidence="4">RNA helicase</fullName>
    </recommendedName>
</protein>
<evidence type="ECO:0000313" key="2">
    <source>
        <dbReference type="EMBL" id="KYO17476.1"/>
    </source>
</evidence>
<dbReference type="EMBL" id="AKHW03007000">
    <property type="protein sequence ID" value="KYO17476.1"/>
    <property type="molecule type" value="Genomic_DNA"/>
</dbReference>
<evidence type="ECO:0000313" key="3">
    <source>
        <dbReference type="Proteomes" id="UP000050525"/>
    </source>
</evidence>
<accession>A0A151LZ01</accession>
<sequence>MTISHTASTRVGAEPDGRGWSLTRVPPGAQGVTDVLCEACDQLGWKTPTRIQIEAVPVALQASTRCPCGTLINGPVGWPSQQRQLCLGGTPAPDWPSHNTGADHFRLVRELTHNYISMERYP</sequence>
<keyword evidence="3" id="KW-1185">Reference proteome</keyword>
<feature type="region of interest" description="Disordered" evidence="1">
    <location>
        <begin position="1"/>
        <end position="20"/>
    </location>
</feature>
<gene>
    <name evidence="2" type="ORF">Y1Q_0020079</name>
</gene>